<name>A0AAX2IP66_9FLAO</name>
<protein>
    <submittedName>
        <fullName evidence="2">Uncharacterized protein</fullName>
    </submittedName>
</protein>
<dbReference type="SUPFAM" id="SSF55486">
    <property type="entry name" value="Metalloproteases ('zincins'), catalytic domain"/>
    <property type="match status" value="1"/>
</dbReference>
<evidence type="ECO:0000313" key="1">
    <source>
        <dbReference type="EMBL" id="SKB70478.1"/>
    </source>
</evidence>
<reference evidence="1 3" key="1">
    <citation type="submission" date="2017-02" db="EMBL/GenBank/DDBJ databases">
        <authorList>
            <person name="Varghese N."/>
            <person name="Submissions S."/>
        </authorList>
    </citation>
    <scope>NUCLEOTIDE SEQUENCE [LARGE SCALE GENOMIC DNA]</scope>
    <source>
        <strain evidence="1 3">DSM 16775</strain>
    </source>
</reference>
<dbReference type="EMBL" id="UAVR01000015">
    <property type="protein sequence ID" value="SQA91456.1"/>
    <property type="molecule type" value="Genomic_DNA"/>
</dbReference>
<evidence type="ECO:0000313" key="4">
    <source>
        <dbReference type="Proteomes" id="UP000251937"/>
    </source>
</evidence>
<evidence type="ECO:0000313" key="3">
    <source>
        <dbReference type="Proteomes" id="UP000190669"/>
    </source>
</evidence>
<dbReference type="EMBL" id="FUZE01000006">
    <property type="protein sequence ID" value="SKB70478.1"/>
    <property type="molecule type" value="Genomic_DNA"/>
</dbReference>
<sequence length="582" mass="65561">MLKNRKGIGLGGGVDDYLRSIQTKSGIKVLMNNAERSVTIEDPSGNVYFMDGQGNINVTAPNKITMSATDVEINANNNFDINVANNMTSTVGNTALMNYLQKTLMNTPIMLQTVSELFHTQATKTIINTENELFIQAKEANLAGTQKLFMHSDQNTIVNSKGVVDMHGKQGNNQTNKAQPYKKIPIYMDGRCFVSFRPKTSWNGKYGFDWMRLGDTSLPGDTRANAYKFISSDYNKLKTAYQQRTFTRKDGRGRRITFTYFVPWLTLYPKNEVPKGFTHTSATLDVTIDVEVAPLRLEIEYDKSLFTIDKQSFSQTSKGVHKTTITITCIKSFGKYKNIQVVSVFKNAKGEEEKALAGKILVTPNKQRHKVDCVIVKVHTNINGTPIKSSPIGREIELKKFLRQAIVNPNFKNEIVIDCRFDIDPITKKRTNLRTLFNASANVTNGKIPNGSLDAIQDFLNSQIRAKYGNKYDDVYKFHFIFQDAGTVSQPNTGLYGRAYGIPSAAKSVVVYQFGFTDNTIAHEGLHAMGLHHPFHGGKHMFKRSTTDNIMDYSDLEATPKIPVIQLWHWQYAFIYPNVKKI</sequence>
<accession>A0AAX2IP66</accession>
<dbReference type="RefSeq" id="WP_228418838.1">
    <property type="nucleotide sequence ID" value="NZ_FUZE01000006.1"/>
</dbReference>
<comment type="caution">
    <text evidence="2">The sequence shown here is derived from an EMBL/GenBank/DDBJ whole genome shotgun (WGS) entry which is preliminary data.</text>
</comment>
<reference evidence="2 4" key="2">
    <citation type="submission" date="2018-06" db="EMBL/GenBank/DDBJ databases">
        <authorList>
            <consortium name="Pathogen Informatics"/>
            <person name="Doyle S."/>
        </authorList>
    </citation>
    <scope>NUCLEOTIDE SEQUENCE [LARGE SCALE GENOMIC DNA]</scope>
    <source>
        <strain evidence="2 4">NCTC11212</strain>
    </source>
</reference>
<evidence type="ECO:0000313" key="2">
    <source>
        <dbReference type="EMBL" id="SQA91456.1"/>
    </source>
</evidence>
<gene>
    <name evidence="2" type="ORF">NCTC11212_03090</name>
    <name evidence="1" type="ORF">SAMN05421800_106166</name>
</gene>
<organism evidence="2 4">
    <name type="scientific">Chryseobacterium balustinum</name>
    <dbReference type="NCBI Taxonomy" id="246"/>
    <lineage>
        <taxon>Bacteria</taxon>
        <taxon>Pseudomonadati</taxon>
        <taxon>Bacteroidota</taxon>
        <taxon>Flavobacteriia</taxon>
        <taxon>Flavobacteriales</taxon>
        <taxon>Weeksellaceae</taxon>
        <taxon>Chryseobacterium group</taxon>
        <taxon>Chryseobacterium</taxon>
    </lineage>
</organism>
<dbReference type="Proteomes" id="UP000190669">
    <property type="component" value="Unassembled WGS sequence"/>
</dbReference>
<dbReference type="Proteomes" id="UP000251937">
    <property type="component" value="Unassembled WGS sequence"/>
</dbReference>
<proteinExistence type="predicted"/>
<keyword evidence="3" id="KW-1185">Reference proteome</keyword>
<dbReference type="AlphaFoldDB" id="A0AAX2IP66"/>